<dbReference type="GO" id="GO:0006352">
    <property type="term" value="P:DNA-templated transcription initiation"/>
    <property type="evidence" value="ECO:0007669"/>
    <property type="project" value="InterPro"/>
</dbReference>
<feature type="domain" description="RNA polymerase sigma-70 region 2" evidence="4">
    <location>
        <begin position="36"/>
        <end position="98"/>
    </location>
</feature>
<dbReference type="PANTHER" id="PTHR43133:SF46">
    <property type="entry name" value="RNA POLYMERASE SIGMA-70 FACTOR ECF SUBFAMILY"/>
    <property type="match status" value="1"/>
</dbReference>
<keyword evidence="2" id="KW-0731">Sigma factor</keyword>
<dbReference type="Gene3D" id="1.10.1740.10">
    <property type="match status" value="1"/>
</dbReference>
<dbReference type="EMBL" id="FWWT01000013">
    <property type="protein sequence ID" value="SMB87176.1"/>
    <property type="molecule type" value="Genomic_DNA"/>
</dbReference>
<keyword evidence="3" id="KW-0804">Transcription</keyword>
<dbReference type="OrthoDB" id="9789355at2"/>
<dbReference type="InterPro" id="IPR039425">
    <property type="entry name" value="RNA_pol_sigma-70-like"/>
</dbReference>
<dbReference type="Pfam" id="PF04542">
    <property type="entry name" value="Sigma70_r2"/>
    <property type="match status" value="1"/>
</dbReference>
<organism evidence="5 6">
    <name type="scientific">Desulfonispora thiosulfatigenes DSM 11270</name>
    <dbReference type="NCBI Taxonomy" id="656914"/>
    <lineage>
        <taxon>Bacteria</taxon>
        <taxon>Bacillati</taxon>
        <taxon>Bacillota</taxon>
        <taxon>Clostridia</taxon>
        <taxon>Eubacteriales</taxon>
        <taxon>Peptococcaceae</taxon>
        <taxon>Desulfonispora</taxon>
    </lineage>
</organism>
<dbReference type="AlphaFoldDB" id="A0A1W1V1L5"/>
<dbReference type="Proteomes" id="UP000192731">
    <property type="component" value="Unassembled WGS sequence"/>
</dbReference>
<evidence type="ECO:0000256" key="2">
    <source>
        <dbReference type="ARBA" id="ARBA00023082"/>
    </source>
</evidence>
<dbReference type="InterPro" id="IPR013325">
    <property type="entry name" value="RNA_pol_sigma_r2"/>
</dbReference>
<evidence type="ECO:0000313" key="6">
    <source>
        <dbReference type="Proteomes" id="UP000192731"/>
    </source>
</evidence>
<evidence type="ECO:0000313" key="5">
    <source>
        <dbReference type="EMBL" id="SMB87176.1"/>
    </source>
</evidence>
<dbReference type="GO" id="GO:0016987">
    <property type="term" value="F:sigma factor activity"/>
    <property type="evidence" value="ECO:0007669"/>
    <property type="project" value="UniProtKB-KW"/>
</dbReference>
<evidence type="ECO:0000256" key="1">
    <source>
        <dbReference type="ARBA" id="ARBA00023015"/>
    </source>
</evidence>
<gene>
    <name evidence="5" type="ORF">SAMN00017405_1247</name>
</gene>
<dbReference type="PANTHER" id="PTHR43133">
    <property type="entry name" value="RNA POLYMERASE ECF-TYPE SIGMA FACTO"/>
    <property type="match status" value="1"/>
</dbReference>
<evidence type="ECO:0000259" key="4">
    <source>
        <dbReference type="Pfam" id="PF04542"/>
    </source>
</evidence>
<name>A0A1W1V1L5_DESTI</name>
<sequence length="112" mass="13278">MKRQIDYLMEVVNIEGVVISMNLTKKDSSFEQEFKIYYPVVVKKIISILGDAEISKDIAQETFLKYYYQDKKEIDNIKAWLLTVASNLAYNYIRAEQSRKMREEKVILEKNK</sequence>
<dbReference type="RefSeq" id="WP_084052637.1">
    <property type="nucleotide sequence ID" value="NZ_FWWT01000013.1"/>
</dbReference>
<accession>A0A1W1V1L5</accession>
<keyword evidence="6" id="KW-1185">Reference proteome</keyword>
<protein>
    <submittedName>
        <fullName evidence="5">Sigma-70 region 2</fullName>
    </submittedName>
</protein>
<reference evidence="5 6" key="1">
    <citation type="submission" date="2017-04" db="EMBL/GenBank/DDBJ databases">
        <authorList>
            <person name="Afonso C.L."/>
            <person name="Miller P.J."/>
            <person name="Scott M.A."/>
            <person name="Spackman E."/>
            <person name="Goraichik I."/>
            <person name="Dimitrov K.M."/>
            <person name="Suarez D.L."/>
            <person name="Swayne D.E."/>
        </authorList>
    </citation>
    <scope>NUCLEOTIDE SEQUENCE [LARGE SCALE GENOMIC DNA]</scope>
    <source>
        <strain evidence="5 6">DSM 11270</strain>
    </source>
</reference>
<keyword evidence="1" id="KW-0805">Transcription regulation</keyword>
<proteinExistence type="predicted"/>
<dbReference type="InterPro" id="IPR007627">
    <property type="entry name" value="RNA_pol_sigma70_r2"/>
</dbReference>
<dbReference type="STRING" id="656914.SAMN00017405_1247"/>
<evidence type="ECO:0000256" key="3">
    <source>
        <dbReference type="ARBA" id="ARBA00023163"/>
    </source>
</evidence>
<dbReference type="SUPFAM" id="SSF88946">
    <property type="entry name" value="Sigma2 domain of RNA polymerase sigma factors"/>
    <property type="match status" value="1"/>
</dbReference>